<dbReference type="Proteomes" id="UP000271241">
    <property type="component" value="Unassembled WGS sequence"/>
</dbReference>
<name>A0A4P9XJE9_9FUNG</name>
<dbReference type="AlphaFoldDB" id="A0A4P9XJE9"/>
<accession>A0A4P9XJE9</accession>
<keyword evidence="3" id="KW-1185">Reference proteome</keyword>
<dbReference type="EMBL" id="KZ993118">
    <property type="protein sequence ID" value="RKP05481.1"/>
    <property type="molecule type" value="Genomic_DNA"/>
</dbReference>
<evidence type="ECO:0000313" key="3">
    <source>
        <dbReference type="Proteomes" id="UP000271241"/>
    </source>
</evidence>
<feature type="chain" id="PRO_5020420543" evidence="1">
    <location>
        <begin position="22"/>
        <end position="241"/>
    </location>
</feature>
<feature type="signal peptide" evidence="1">
    <location>
        <begin position="1"/>
        <end position="21"/>
    </location>
</feature>
<protein>
    <submittedName>
        <fullName evidence="2">Uncharacterized protein</fullName>
    </submittedName>
</protein>
<keyword evidence="1" id="KW-0732">Signal</keyword>
<proteinExistence type="predicted"/>
<evidence type="ECO:0000256" key="1">
    <source>
        <dbReference type="SAM" id="SignalP"/>
    </source>
</evidence>
<sequence length="241" mass="25984">MQLFHIATLLLPFCVVVVANATSTQTIVVTHKAATGSALPSNATYVSPGCMAVLQDEAAQGACLSVMSSVQTEKQLESLCNAPADGATGNRCSTEQINRMLEKFEAGCMRELQNDVRAVVVSYGGWLLRPFLSQSFCLRDGNRFCTAEAMRASEVSESKGDTFTCGNCDKKTFDLARSWKPSRRPVGNLTDRFLSQLNTMAEALTESCGFRAKSSGLTSAMQSGFWTILLSTLVIAATYPC</sequence>
<reference evidence="3" key="1">
    <citation type="journal article" date="2018" name="Nat. Microbiol.">
        <title>Leveraging single-cell genomics to expand the fungal tree of life.</title>
        <authorList>
            <person name="Ahrendt S.R."/>
            <person name="Quandt C.A."/>
            <person name="Ciobanu D."/>
            <person name="Clum A."/>
            <person name="Salamov A."/>
            <person name="Andreopoulos B."/>
            <person name="Cheng J.F."/>
            <person name="Woyke T."/>
            <person name="Pelin A."/>
            <person name="Henrissat B."/>
            <person name="Reynolds N.K."/>
            <person name="Benny G.L."/>
            <person name="Smith M.E."/>
            <person name="James T.Y."/>
            <person name="Grigoriev I.V."/>
        </authorList>
    </citation>
    <scope>NUCLEOTIDE SEQUENCE [LARGE SCALE GENOMIC DNA]</scope>
    <source>
        <strain evidence="3">RSA 1356</strain>
    </source>
</reference>
<gene>
    <name evidence="2" type="ORF">THASP1DRAFT_32680</name>
</gene>
<organism evidence="2 3">
    <name type="scientific">Thamnocephalis sphaerospora</name>
    <dbReference type="NCBI Taxonomy" id="78915"/>
    <lineage>
        <taxon>Eukaryota</taxon>
        <taxon>Fungi</taxon>
        <taxon>Fungi incertae sedis</taxon>
        <taxon>Zoopagomycota</taxon>
        <taxon>Zoopagomycotina</taxon>
        <taxon>Zoopagomycetes</taxon>
        <taxon>Zoopagales</taxon>
        <taxon>Sigmoideomycetaceae</taxon>
        <taxon>Thamnocephalis</taxon>
    </lineage>
</organism>
<evidence type="ECO:0000313" key="2">
    <source>
        <dbReference type="EMBL" id="RKP05481.1"/>
    </source>
</evidence>